<dbReference type="InterPro" id="IPR015943">
    <property type="entry name" value="WD40/YVTN_repeat-like_dom_sf"/>
</dbReference>
<keyword evidence="1 3" id="KW-0853">WD repeat</keyword>
<feature type="region of interest" description="Disordered" evidence="4">
    <location>
        <begin position="344"/>
        <end position="377"/>
    </location>
</feature>
<dbReference type="OrthoDB" id="6262491at2759"/>
<evidence type="ECO:0000256" key="2">
    <source>
        <dbReference type="ARBA" id="ARBA00022737"/>
    </source>
</evidence>
<keyword evidence="2" id="KW-0677">Repeat</keyword>
<dbReference type="PROSITE" id="PS50082">
    <property type="entry name" value="WD_REPEATS_2"/>
    <property type="match status" value="2"/>
</dbReference>
<name>A0A507R3C2_MONPU</name>
<accession>A0A507R3C2</accession>
<gene>
    <name evidence="5" type="ORF">MPDQ_003797</name>
</gene>
<dbReference type="InterPro" id="IPR019775">
    <property type="entry name" value="WD40_repeat_CS"/>
</dbReference>
<dbReference type="InterPro" id="IPR036322">
    <property type="entry name" value="WD40_repeat_dom_sf"/>
</dbReference>
<dbReference type="PANTHER" id="PTHR19848">
    <property type="entry name" value="WD40 REPEAT PROTEIN"/>
    <property type="match status" value="1"/>
</dbReference>
<dbReference type="Gene3D" id="2.130.10.10">
    <property type="entry name" value="YVTN repeat-like/Quinoprotein amine dehydrogenase"/>
    <property type="match status" value="2"/>
</dbReference>
<comment type="caution">
    <text evidence="5">The sequence shown here is derived from an EMBL/GenBank/DDBJ whole genome shotgun (WGS) entry which is preliminary data.</text>
</comment>
<dbReference type="SUPFAM" id="SSF50978">
    <property type="entry name" value="WD40 repeat-like"/>
    <property type="match status" value="1"/>
</dbReference>
<keyword evidence="6" id="KW-1185">Reference proteome</keyword>
<dbReference type="Proteomes" id="UP000319663">
    <property type="component" value="Unassembled WGS sequence"/>
</dbReference>
<evidence type="ECO:0000313" key="5">
    <source>
        <dbReference type="EMBL" id="TQB75001.1"/>
    </source>
</evidence>
<feature type="repeat" description="WD" evidence="3">
    <location>
        <begin position="259"/>
        <end position="300"/>
    </location>
</feature>
<evidence type="ECO:0000256" key="1">
    <source>
        <dbReference type="ARBA" id="ARBA00022574"/>
    </source>
</evidence>
<dbReference type="InterPro" id="IPR001680">
    <property type="entry name" value="WD40_rpt"/>
</dbReference>
<organism evidence="5 6">
    <name type="scientific">Monascus purpureus</name>
    <name type="common">Red mold</name>
    <name type="synonym">Monascus anka</name>
    <dbReference type="NCBI Taxonomy" id="5098"/>
    <lineage>
        <taxon>Eukaryota</taxon>
        <taxon>Fungi</taxon>
        <taxon>Dikarya</taxon>
        <taxon>Ascomycota</taxon>
        <taxon>Pezizomycotina</taxon>
        <taxon>Eurotiomycetes</taxon>
        <taxon>Eurotiomycetidae</taxon>
        <taxon>Eurotiales</taxon>
        <taxon>Aspergillaceae</taxon>
        <taxon>Monascus</taxon>
    </lineage>
</organism>
<reference evidence="5 6" key="1">
    <citation type="submission" date="2019-06" db="EMBL/GenBank/DDBJ databases">
        <title>Wine fermentation using esterase from Monascus purpureus.</title>
        <authorList>
            <person name="Geng C."/>
            <person name="Zhang Y."/>
        </authorList>
    </citation>
    <scope>NUCLEOTIDE SEQUENCE [LARGE SCALE GENOMIC DNA]</scope>
    <source>
        <strain evidence="5">HQ1</strain>
    </source>
</reference>
<sequence length="377" mass="41610">MATSSNRDDFFQTTASLVEQKRKDAKSQNGNGNPIRLQSKILAIKADPLNAGSVYVAQSGGTVRRIVLETGETAAIFKGPTAPLTSLCFSPDGKLLFAGCWDKTIWSWDVASLKPGRRYEGHTDFVRSVVTARVHGQDLLISGGSDAKIVVFNIASGRRLQVLRGHSRGVQDLAIDPLSLTPDGSKLKIFSAGSDREIRLFDVSPDAGDVDSTDTEPLLVHETSVYKLFFDADADLWTASADKTAKCLVRDDAWKPNLVLQHPDFVRDVVVQEQGGWVVTACRDEEVRVWKRSTGELYHTFTGHFEEVTGLVLIGWTVVSVGIDATIRQWSLLPDELLQAVNRAKSEKVEEDEEKPNPETILTEEEERELAELMAED</sequence>
<dbReference type="PANTHER" id="PTHR19848:SF8">
    <property type="entry name" value="F-BOX AND WD REPEAT DOMAIN CONTAINING 7"/>
    <property type="match status" value="1"/>
</dbReference>
<dbReference type="EMBL" id="VIFY01000024">
    <property type="protein sequence ID" value="TQB75001.1"/>
    <property type="molecule type" value="Genomic_DNA"/>
</dbReference>
<dbReference type="PROSITE" id="PS00678">
    <property type="entry name" value="WD_REPEATS_1"/>
    <property type="match status" value="1"/>
</dbReference>
<dbReference type="STRING" id="5098.A0A507R3C2"/>
<dbReference type="AlphaFoldDB" id="A0A507R3C2"/>
<evidence type="ECO:0000256" key="4">
    <source>
        <dbReference type="SAM" id="MobiDB-lite"/>
    </source>
</evidence>
<feature type="repeat" description="WD" evidence="3">
    <location>
        <begin position="77"/>
        <end position="112"/>
    </location>
</feature>
<dbReference type="FunFam" id="2.130.10.10:FF:001196">
    <property type="entry name" value="WD repeat protein (AFU_orthologue AFUA_1G12380)"/>
    <property type="match status" value="1"/>
</dbReference>
<dbReference type="PROSITE" id="PS50294">
    <property type="entry name" value="WD_REPEATS_REGION"/>
    <property type="match status" value="1"/>
</dbReference>
<dbReference type="SMART" id="SM00320">
    <property type="entry name" value="WD40"/>
    <property type="match status" value="5"/>
</dbReference>
<proteinExistence type="predicted"/>
<dbReference type="Pfam" id="PF00400">
    <property type="entry name" value="WD40"/>
    <property type="match status" value="4"/>
</dbReference>
<evidence type="ECO:0000256" key="3">
    <source>
        <dbReference type="PROSITE-ProRule" id="PRU00221"/>
    </source>
</evidence>
<feature type="compositionally biased region" description="Acidic residues" evidence="4">
    <location>
        <begin position="362"/>
        <end position="377"/>
    </location>
</feature>
<protein>
    <submittedName>
        <fullName evidence="5">Uncharacterized protein</fullName>
    </submittedName>
</protein>
<evidence type="ECO:0000313" key="6">
    <source>
        <dbReference type="Proteomes" id="UP000319663"/>
    </source>
</evidence>